<name>A0A9D1TPI0_9BACT</name>
<dbReference type="AlphaFoldDB" id="A0A9D1TPI0"/>
<evidence type="ECO:0000256" key="5">
    <source>
        <dbReference type="ARBA" id="ARBA00023163"/>
    </source>
</evidence>
<sequence>MQFEELRRLYEEHLHDHGRPTHWEALASALADMIRAGSLAPGERLPTHRELAQALQVTVGTVSHAYAKTAQLNLSTGIVGRGTFVTRPVQEVDVYAQRPLPRACTTGRDQGAAHAFSEKNPLDMGFITPFEYLNPPVEAGLNALLHKGGLNALSGYQAPRGLLHHREAGALWAARFGLPLAPDNVLVCAGAQHALLTVLASLFSPGDRIAAEQLSYPLLRQLAQKLRLQLIPIRMDKNGLIPSSLEAACRTRSIRGLYLMPSCHNPTLSMIPEFRRHEIVDICRKHDVCLIEDDVYALSLEQRLPPLSRLAPERSCFIASTSEALGAGLRIAYLCAPLQYQDALERTISHTISMAPPLMAELSALWIGDGTADTVVAAKRRAAREANVLARRILDGFPLETRTTGFFCWLKLPDQDASLELTSAARQWGIIVADTSYFATGGAVSEAGVRIALGLKDQKVLIGALECLARLLQQG</sequence>
<evidence type="ECO:0000256" key="4">
    <source>
        <dbReference type="ARBA" id="ARBA00023125"/>
    </source>
</evidence>
<dbReference type="CDD" id="cd07377">
    <property type="entry name" value="WHTH_GntR"/>
    <property type="match status" value="1"/>
</dbReference>
<dbReference type="GO" id="GO:0003677">
    <property type="term" value="F:DNA binding"/>
    <property type="evidence" value="ECO:0007669"/>
    <property type="project" value="UniProtKB-KW"/>
</dbReference>
<evidence type="ECO:0000313" key="7">
    <source>
        <dbReference type="EMBL" id="HIW00710.1"/>
    </source>
</evidence>
<dbReference type="PROSITE" id="PS50949">
    <property type="entry name" value="HTH_GNTR"/>
    <property type="match status" value="1"/>
</dbReference>
<keyword evidence="7" id="KW-0808">Transferase</keyword>
<keyword evidence="5" id="KW-0804">Transcription</keyword>
<keyword evidence="4" id="KW-0238">DNA-binding</keyword>
<dbReference type="SMART" id="SM00345">
    <property type="entry name" value="HTH_GNTR"/>
    <property type="match status" value="1"/>
</dbReference>
<dbReference type="InterPro" id="IPR015421">
    <property type="entry name" value="PyrdxlP-dep_Trfase_major"/>
</dbReference>
<dbReference type="InterPro" id="IPR015424">
    <property type="entry name" value="PyrdxlP-dep_Trfase"/>
</dbReference>
<dbReference type="Proteomes" id="UP000886752">
    <property type="component" value="Unassembled WGS sequence"/>
</dbReference>
<dbReference type="PANTHER" id="PTHR46577:SF1">
    <property type="entry name" value="HTH-TYPE TRANSCRIPTIONAL REGULATORY PROTEIN GABR"/>
    <property type="match status" value="1"/>
</dbReference>
<protein>
    <submittedName>
        <fullName evidence="7">PLP-dependent aminotransferase family protein</fullName>
    </submittedName>
</protein>
<evidence type="ECO:0000313" key="8">
    <source>
        <dbReference type="Proteomes" id="UP000886752"/>
    </source>
</evidence>
<dbReference type="InterPro" id="IPR051446">
    <property type="entry name" value="HTH_trans_reg/aminotransferase"/>
</dbReference>
<dbReference type="SUPFAM" id="SSF46785">
    <property type="entry name" value="Winged helix' DNA-binding domain"/>
    <property type="match status" value="1"/>
</dbReference>
<dbReference type="Gene3D" id="3.90.1150.10">
    <property type="entry name" value="Aspartate Aminotransferase, domain 1"/>
    <property type="match status" value="1"/>
</dbReference>
<reference evidence="7" key="2">
    <citation type="submission" date="2021-04" db="EMBL/GenBank/DDBJ databases">
        <authorList>
            <person name="Gilroy R."/>
        </authorList>
    </citation>
    <scope>NUCLEOTIDE SEQUENCE</scope>
    <source>
        <strain evidence="7">ChiHecec2B26-446</strain>
    </source>
</reference>
<dbReference type="CDD" id="cd00609">
    <property type="entry name" value="AAT_like"/>
    <property type="match status" value="1"/>
</dbReference>
<evidence type="ECO:0000256" key="1">
    <source>
        <dbReference type="ARBA" id="ARBA00005384"/>
    </source>
</evidence>
<dbReference type="GO" id="GO:0003700">
    <property type="term" value="F:DNA-binding transcription factor activity"/>
    <property type="evidence" value="ECO:0007669"/>
    <property type="project" value="InterPro"/>
</dbReference>
<keyword evidence="7" id="KW-0032">Aminotransferase</keyword>
<evidence type="ECO:0000259" key="6">
    <source>
        <dbReference type="PROSITE" id="PS50949"/>
    </source>
</evidence>
<dbReference type="InterPro" id="IPR004839">
    <property type="entry name" value="Aminotransferase_I/II_large"/>
</dbReference>
<feature type="domain" description="HTH gntR-type" evidence="6">
    <location>
        <begin position="20"/>
        <end position="88"/>
    </location>
</feature>
<keyword evidence="3" id="KW-0805">Transcription regulation</keyword>
<organism evidence="7 8">
    <name type="scientific">Candidatus Desulfovibrio intestinipullorum</name>
    <dbReference type="NCBI Taxonomy" id="2838536"/>
    <lineage>
        <taxon>Bacteria</taxon>
        <taxon>Pseudomonadati</taxon>
        <taxon>Thermodesulfobacteriota</taxon>
        <taxon>Desulfovibrionia</taxon>
        <taxon>Desulfovibrionales</taxon>
        <taxon>Desulfovibrionaceae</taxon>
        <taxon>Desulfovibrio</taxon>
    </lineage>
</organism>
<dbReference type="Gene3D" id="3.40.640.10">
    <property type="entry name" value="Type I PLP-dependent aspartate aminotransferase-like (Major domain)"/>
    <property type="match status" value="1"/>
</dbReference>
<dbReference type="Pfam" id="PF00155">
    <property type="entry name" value="Aminotran_1_2"/>
    <property type="match status" value="1"/>
</dbReference>
<dbReference type="GO" id="GO:0008483">
    <property type="term" value="F:transaminase activity"/>
    <property type="evidence" value="ECO:0007669"/>
    <property type="project" value="UniProtKB-KW"/>
</dbReference>
<dbReference type="SUPFAM" id="SSF53383">
    <property type="entry name" value="PLP-dependent transferases"/>
    <property type="match status" value="1"/>
</dbReference>
<accession>A0A9D1TPI0</accession>
<dbReference type="GO" id="GO:0030170">
    <property type="term" value="F:pyridoxal phosphate binding"/>
    <property type="evidence" value="ECO:0007669"/>
    <property type="project" value="InterPro"/>
</dbReference>
<dbReference type="InterPro" id="IPR036388">
    <property type="entry name" value="WH-like_DNA-bd_sf"/>
</dbReference>
<reference evidence="7" key="1">
    <citation type="journal article" date="2021" name="PeerJ">
        <title>Extensive microbial diversity within the chicken gut microbiome revealed by metagenomics and culture.</title>
        <authorList>
            <person name="Gilroy R."/>
            <person name="Ravi A."/>
            <person name="Getino M."/>
            <person name="Pursley I."/>
            <person name="Horton D.L."/>
            <person name="Alikhan N.F."/>
            <person name="Baker D."/>
            <person name="Gharbi K."/>
            <person name="Hall N."/>
            <person name="Watson M."/>
            <person name="Adriaenssens E.M."/>
            <person name="Foster-Nyarko E."/>
            <person name="Jarju S."/>
            <person name="Secka A."/>
            <person name="Antonio M."/>
            <person name="Oren A."/>
            <person name="Chaudhuri R.R."/>
            <person name="La Ragione R."/>
            <person name="Hildebrand F."/>
            <person name="Pallen M.J."/>
        </authorList>
    </citation>
    <scope>NUCLEOTIDE SEQUENCE</scope>
    <source>
        <strain evidence="7">ChiHecec2B26-446</strain>
    </source>
</reference>
<dbReference type="InterPro" id="IPR000524">
    <property type="entry name" value="Tscrpt_reg_HTH_GntR"/>
</dbReference>
<evidence type="ECO:0000256" key="3">
    <source>
        <dbReference type="ARBA" id="ARBA00023015"/>
    </source>
</evidence>
<comment type="similarity">
    <text evidence="1">In the C-terminal section; belongs to the class-I pyridoxal-phosphate-dependent aminotransferase family.</text>
</comment>
<dbReference type="InterPro" id="IPR036390">
    <property type="entry name" value="WH_DNA-bd_sf"/>
</dbReference>
<comment type="caution">
    <text evidence="7">The sequence shown here is derived from an EMBL/GenBank/DDBJ whole genome shotgun (WGS) entry which is preliminary data.</text>
</comment>
<dbReference type="Pfam" id="PF00392">
    <property type="entry name" value="GntR"/>
    <property type="match status" value="1"/>
</dbReference>
<gene>
    <name evidence="7" type="ORF">H9894_05915</name>
</gene>
<dbReference type="InterPro" id="IPR015422">
    <property type="entry name" value="PyrdxlP-dep_Trfase_small"/>
</dbReference>
<dbReference type="PANTHER" id="PTHR46577">
    <property type="entry name" value="HTH-TYPE TRANSCRIPTIONAL REGULATORY PROTEIN GABR"/>
    <property type="match status" value="1"/>
</dbReference>
<keyword evidence="2" id="KW-0663">Pyridoxal phosphate</keyword>
<dbReference type="Gene3D" id="1.10.10.10">
    <property type="entry name" value="Winged helix-like DNA-binding domain superfamily/Winged helix DNA-binding domain"/>
    <property type="match status" value="1"/>
</dbReference>
<evidence type="ECO:0000256" key="2">
    <source>
        <dbReference type="ARBA" id="ARBA00022898"/>
    </source>
</evidence>
<dbReference type="EMBL" id="DXHV01000059">
    <property type="protein sequence ID" value="HIW00710.1"/>
    <property type="molecule type" value="Genomic_DNA"/>
</dbReference>
<proteinExistence type="inferred from homology"/>